<accession>A0A918CMT2</accession>
<reference evidence="1" key="1">
    <citation type="journal article" date="2014" name="Int. J. Syst. Evol. Microbiol.">
        <title>Complete genome sequence of Corynebacterium casei LMG S-19264T (=DSM 44701T), isolated from a smear-ripened cheese.</title>
        <authorList>
            <consortium name="US DOE Joint Genome Institute (JGI-PGF)"/>
            <person name="Walter F."/>
            <person name="Albersmeier A."/>
            <person name="Kalinowski J."/>
            <person name="Ruckert C."/>
        </authorList>
    </citation>
    <scope>NUCLEOTIDE SEQUENCE</scope>
    <source>
        <strain evidence="1">JCM 4346</strain>
    </source>
</reference>
<evidence type="ECO:0000313" key="2">
    <source>
        <dbReference type="Proteomes" id="UP000658320"/>
    </source>
</evidence>
<gene>
    <name evidence="1" type="ORF">GCM10010251_51760</name>
</gene>
<protein>
    <submittedName>
        <fullName evidence="1">Uncharacterized protein</fullName>
    </submittedName>
</protein>
<proteinExistence type="predicted"/>
<comment type="caution">
    <text evidence="1">The sequence shown here is derived from an EMBL/GenBank/DDBJ whole genome shotgun (WGS) entry which is preliminary data.</text>
</comment>
<dbReference type="Proteomes" id="UP000658320">
    <property type="component" value="Unassembled WGS sequence"/>
</dbReference>
<dbReference type="RefSeq" id="WP_189940098.1">
    <property type="nucleotide sequence ID" value="NZ_BMSX01000012.1"/>
</dbReference>
<dbReference type="EMBL" id="BMSX01000012">
    <property type="protein sequence ID" value="GGR29181.1"/>
    <property type="molecule type" value="Genomic_DNA"/>
</dbReference>
<sequence length="331" mass="36717">MTRSDDHGGEASERELGLWIAEIPAVLREMRAEVLPEDFPFDFRAASLEALEAFLLDAYRSADEKVGMDFRPTVCAMVYLGEVLLGVGGGRWDWEPRKVRGSSTGRPVVRPDPALGLGPVSPLALIARATRTRTGRVLTDEVAGLQDAVARRQEQAPGWKPVTTLHPEQAAHRTGAEHPELTRWLDRRAEEFPAWAQEAGAAGPWDFSPESLDRLEAVLRDRFADSAAILAAKSGSFVQGAVWYVGEVVRRTRDGVVWQYRPRTQFDEPLEAAMFHADEIYLDTPRVAQPGLPDGGSAYPMALLNVLFWETDELDNPIEPRLVDFLDDFAG</sequence>
<keyword evidence="2" id="KW-1185">Reference proteome</keyword>
<evidence type="ECO:0000313" key="1">
    <source>
        <dbReference type="EMBL" id="GGR29181.1"/>
    </source>
</evidence>
<reference evidence="1" key="2">
    <citation type="submission" date="2020-09" db="EMBL/GenBank/DDBJ databases">
        <authorList>
            <person name="Sun Q."/>
            <person name="Ohkuma M."/>
        </authorList>
    </citation>
    <scope>NUCLEOTIDE SEQUENCE</scope>
    <source>
        <strain evidence="1">JCM 4346</strain>
    </source>
</reference>
<name>A0A918CMT2_9ACTN</name>
<dbReference type="AlphaFoldDB" id="A0A918CMT2"/>
<organism evidence="1 2">
    <name type="scientific">Streptomyces aurantiogriseus</name>
    <dbReference type="NCBI Taxonomy" id="66870"/>
    <lineage>
        <taxon>Bacteria</taxon>
        <taxon>Bacillati</taxon>
        <taxon>Actinomycetota</taxon>
        <taxon>Actinomycetes</taxon>
        <taxon>Kitasatosporales</taxon>
        <taxon>Streptomycetaceae</taxon>
        <taxon>Streptomyces</taxon>
    </lineage>
</organism>